<organism evidence="2 3">
    <name type="scientific">Pendulispora brunnea</name>
    <dbReference type="NCBI Taxonomy" id="2905690"/>
    <lineage>
        <taxon>Bacteria</taxon>
        <taxon>Pseudomonadati</taxon>
        <taxon>Myxococcota</taxon>
        <taxon>Myxococcia</taxon>
        <taxon>Myxococcales</taxon>
        <taxon>Sorangiineae</taxon>
        <taxon>Pendulisporaceae</taxon>
        <taxon>Pendulispora</taxon>
    </lineage>
</organism>
<dbReference type="EMBL" id="CP089982">
    <property type="protein sequence ID" value="WXA99106.1"/>
    <property type="molecule type" value="Genomic_DNA"/>
</dbReference>
<evidence type="ECO:0000313" key="2">
    <source>
        <dbReference type="EMBL" id="WXA99106.1"/>
    </source>
</evidence>
<evidence type="ECO:0000256" key="1">
    <source>
        <dbReference type="SAM" id="SignalP"/>
    </source>
</evidence>
<evidence type="ECO:0000313" key="3">
    <source>
        <dbReference type="Proteomes" id="UP001379533"/>
    </source>
</evidence>
<feature type="chain" id="PRO_5045113203" evidence="1">
    <location>
        <begin position="32"/>
        <end position="263"/>
    </location>
</feature>
<dbReference type="Proteomes" id="UP001379533">
    <property type="component" value="Chromosome"/>
</dbReference>
<protein>
    <submittedName>
        <fullName evidence="2">Uncharacterized protein</fullName>
    </submittedName>
</protein>
<reference evidence="2 3" key="1">
    <citation type="submission" date="2021-12" db="EMBL/GenBank/DDBJ databases">
        <title>Discovery of the Pendulisporaceae a myxobacterial family with distinct sporulation behavior and unique specialized metabolism.</title>
        <authorList>
            <person name="Garcia R."/>
            <person name="Popoff A."/>
            <person name="Bader C.D."/>
            <person name="Loehr J."/>
            <person name="Walesch S."/>
            <person name="Walt C."/>
            <person name="Boldt J."/>
            <person name="Bunk B."/>
            <person name="Haeckl F.J.F.P.J."/>
            <person name="Gunesch A.P."/>
            <person name="Birkelbach J."/>
            <person name="Nuebel U."/>
            <person name="Pietschmann T."/>
            <person name="Bach T."/>
            <person name="Mueller R."/>
        </authorList>
    </citation>
    <scope>NUCLEOTIDE SEQUENCE [LARGE SCALE GENOMIC DNA]</scope>
    <source>
        <strain evidence="2 3">MSr12523</strain>
    </source>
</reference>
<name>A0ABZ2KK98_9BACT</name>
<dbReference type="RefSeq" id="WP_394849736.1">
    <property type="nucleotide sequence ID" value="NZ_CP089982.1"/>
</dbReference>
<sequence length="263" mass="27858">MRMRTQAPEKPLPRAVMLAAVALALEGCAPAAVRTPVQMGRGQGAPAAAPMGTAAAVQWSRCSTLDSCTVACKAEDKQACAIAAVLAALQGVEVNTCVITDRGVETCDYRPASPAPQRVSETIPKLDCEPFVELETAHTIRPAGLATSGGLTPCKARSHPKSFAESAMWLTHEDGGVRAVDRLIEIAVAQCTGASEARVACIGAVTRAEEAIHLLPILSVHQLRRPIVKHGTLHDRVCARVGTTYFPSWTFCGNPLMLEKEVD</sequence>
<proteinExistence type="predicted"/>
<keyword evidence="3" id="KW-1185">Reference proteome</keyword>
<feature type="signal peptide" evidence="1">
    <location>
        <begin position="1"/>
        <end position="31"/>
    </location>
</feature>
<keyword evidence="1" id="KW-0732">Signal</keyword>
<gene>
    <name evidence="2" type="ORF">LZC95_20065</name>
</gene>
<accession>A0ABZ2KK98</accession>